<dbReference type="PANTHER" id="PTHR10622">
    <property type="entry name" value="HET DOMAIN-CONTAINING PROTEIN"/>
    <property type="match status" value="1"/>
</dbReference>
<gene>
    <name evidence="3" type="ORF">G647_08891</name>
</gene>
<evidence type="ECO:0000313" key="4">
    <source>
        <dbReference type="Proteomes" id="UP000030678"/>
    </source>
</evidence>
<dbReference type="AlphaFoldDB" id="V9CZS0"/>
<feature type="domain" description="Heterokaryon incompatibility" evidence="1">
    <location>
        <begin position="24"/>
        <end position="117"/>
    </location>
</feature>
<dbReference type="RefSeq" id="XP_008731418.1">
    <property type="nucleotide sequence ID" value="XM_008733196.1"/>
</dbReference>
<dbReference type="InterPro" id="IPR010730">
    <property type="entry name" value="HET"/>
</dbReference>
<dbReference type="Proteomes" id="UP000030678">
    <property type="component" value="Unassembled WGS sequence"/>
</dbReference>
<evidence type="ECO:0000259" key="2">
    <source>
        <dbReference type="Pfam" id="PF26640"/>
    </source>
</evidence>
<organism evidence="3 4">
    <name type="scientific">Cladophialophora carrionii CBS 160.54</name>
    <dbReference type="NCBI Taxonomy" id="1279043"/>
    <lineage>
        <taxon>Eukaryota</taxon>
        <taxon>Fungi</taxon>
        <taxon>Dikarya</taxon>
        <taxon>Ascomycota</taxon>
        <taxon>Pezizomycotina</taxon>
        <taxon>Eurotiomycetes</taxon>
        <taxon>Chaetothyriomycetidae</taxon>
        <taxon>Chaetothyriales</taxon>
        <taxon>Herpotrichiellaceae</taxon>
        <taxon>Cladophialophora</taxon>
    </lineage>
</organism>
<dbReference type="VEuPathDB" id="FungiDB:G647_08891"/>
<dbReference type="EMBL" id="KB822709">
    <property type="protein sequence ID" value="ETI19876.1"/>
    <property type="molecule type" value="Genomic_DNA"/>
</dbReference>
<sequence length="575" mass="65770">MPIRLLDTTTLRMRVFMGEVIPGYAILSHTWVEDDEIDFQEMTAIGHNPEHPATLKAGYSKIHSTCEKARRHKINYAWVDTCCIDKTSSAELSEAINSMFRWYRDAEVCYVFLADLEPGSDVGNAMKSCRWYTRGWTLQELIAPKKLRFYNRNWGYVGTKTQLKSSVCAITGIDQEVLKDSSVLPEIPVARRMFWASRRVTTRTEDLAYCLLGIFDVNMPLLYGEGEKAFIRLQEEIIKRSKDLSIFYNFTRTSSDITEDLSAGDLRGRAYHHDYPCRDLFATAPRDFSESDDVFLSHLTASSVRDFALTNNGVHFANARFVIAETLGEPQSRYYVMDLEHYQSSQPLLCGMVLQKIGPGLFVRCSLPLSECVASGLLYIETLHGRRWRTEDAYIVSKISNSIERQMRTCRHHAIRFESDGNIKAVEQNFDRILEAPSPRDNWDAAHNEFITMGEPIEGYVALRLFDPIWQWRPGQDLSYCYLVCSSIPSMRTAGLQLKLLEPHGFENRVSRLPGKLGTQRILPMPTQSASRNTQDQLILDDVTVEAKIGIAEDRPYPSYRITITLKLHDHPEGR</sequence>
<dbReference type="PANTHER" id="PTHR10622:SF12">
    <property type="entry name" value="HET DOMAIN-CONTAINING PROTEIN"/>
    <property type="match status" value="1"/>
</dbReference>
<proteinExistence type="predicted"/>
<dbReference type="HOGENOM" id="CLU_000288_138_11_1"/>
<name>V9CZS0_9EURO</name>
<evidence type="ECO:0000313" key="3">
    <source>
        <dbReference type="EMBL" id="ETI19876.1"/>
    </source>
</evidence>
<evidence type="ECO:0000259" key="1">
    <source>
        <dbReference type="Pfam" id="PF06985"/>
    </source>
</evidence>
<dbReference type="Pfam" id="PF26640">
    <property type="entry name" value="DUF8212"/>
    <property type="match status" value="1"/>
</dbReference>
<protein>
    <submittedName>
        <fullName evidence="3">Uncharacterized protein</fullName>
    </submittedName>
</protein>
<dbReference type="GeneID" id="19987384"/>
<feature type="domain" description="DUF8212" evidence="2">
    <location>
        <begin position="228"/>
        <end position="294"/>
    </location>
</feature>
<dbReference type="Pfam" id="PF06985">
    <property type="entry name" value="HET"/>
    <property type="match status" value="1"/>
</dbReference>
<reference evidence="3 4" key="1">
    <citation type="submission" date="2013-03" db="EMBL/GenBank/DDBJ databases">
        <title>The Genome Sequence of Cladophialophora carrionii CBS 160.54.</title>
        <authorList>
            <consortium name="The Broad Institute Genomics Platform"/>
            <person name="Cuomo C."/>
            <person name="de Hoog S."/>
            <person name="Gorbushina A."/>
            <person name="Walker B."/>
            <person name="Young S.K."/>
            <person name="Zeng Q."/>
            <person name="Gargeya S."/>
            <person name="Fitzgerald M."/>
            <person name="Haas B."/>
            <person name="Abouelleil A."/>
            <person name="Allen A.W."/>
            <person name="Alvarado L."/>
            <person name="Arachchi H.M."/>
            <person name="Berlin A.M."/>
            <person name="Chapman S.B."/>
            <person name="Gainer-Dewar J."/>
            <person name="Goldberg J."/>
            <person name="Griggs A."/>
            <person name="Gujja S."/>
            <person name="Hansen M."/>
            <person name="Howarth C."/>
            <person name="Imamovic A."/>
            <person name="Ireland A."/>
            <person name="Larimer J."/>
            <person name="McCowan C."/>
            <person name="Murphy C."/>
            <person name="Pearson M."/>
            <person name="Poon T.W."/>
            <person name="Priest M."/>
            <person name="Roberts A."/>
            <person name="Saif S."/>
            <person name="Shea T."/>
            <person name="Sisk P."/>
            <person name="Sykes S."/>
            <person name="Wortman J."/>
            <person name="Nusbaum C."/>
            <person name="Birren B."/>
        </authorList>
    </citation>
    <scope>NUCLEOTIDE SEQUENCE [LARGE SCALE GENOMIC DNA]</scope>
    <source>
        <strain evidence="3 4">CBS 160.54</strain>
    </source>
</reference>
<dbReference type="OrthoDB" id="674604at2759"/>
<dbReference type="InterPro" id="IPR058525">
    <property type="entry name" value="DUF8212"/>
</dbReference>
<accession>V9CZS0</accession>